<reference evidence="1" key="2">
    <citation type="submission" date="2020-07" db="EMBL/GenBank/DDBJ databases">
        <authorList>
            <person name="Vera ALvarez R."/>
            <person name="Arias-Moreno D.M."/>
            <person name="Jimenez-Jacinto V."/>
            <person name="Jimenez-Bremont J.F."/>
            <person name="Swaminathan K."/>
            <person name="Moose S.P."/>
            <person name="Guerrero-Gonzalez M.L."/>
            <person name="Marino-Ramirez L."/>
            <person name="Landsman D."/>
            <person name="Rodriguez-Kessler M."/>
            <person name="Delgado-Sanchez P."/>
        </authorList>
    </citation>
    <scope>NUCLEOTIDE SEQUENCE</scope>
    <source>
        <tissue evidence="1">Cladode</tissue>
    </source>
</reference>
<evidence type="ECO:0000313" key="1">
    <source>
        <dbReference type="EMBL" id="MBA4650493.1"/>
    </source>
</evidence>
<organism evidence="1">
    <name type="scientific">Opuntia streptacantha</name>
    <name type="common">Prickly pear cactus</name>
    <name type="synonym">Opuntia cardona</name>
    <dbReference type="NCBI Taxonomy" id="393608"/>
    <lineage>
        <taxon>Eukaryota</taxon>
        <taxon>Viridiplantae</taxon>
        <taxon>Streptophyta</taxon>
        <taxon>Embryophyta</taxon>
        <taxon>Tracheophyta</taxon>
        <taxon>Spermatophyta</taxon>
        <taxon>Magnoliopsida</taxon>
        <taxon>eudicotyledons</taxon>
        <taxon>Gunneridae</taxon>
        <taxon>Pentapetalae</taxon>
        <taxon>Caryophyllales</taxon>
        <taxon>Cactineae</taxon>
        <taxon>Cactaceae</taxon>
        <taxon>Opuntioideae</taxon>
        <taxon>Opuntia</taxon>
    </lineage>
</organism>
<dbReference type="EMBL" id="GISG01165433">
    <property type="protein sequence ID" value="MBA4650493.1"/>
    <property type="molecule type" value="Transcribed_RNA"/>
</dbReference>
<accession>A0A7C8ZUE5</accession>
<proteinExistence type="predicted"/>
<reference evidence="1" key="1">
    <citation type="journal article" date="2013" name="J. Plant Res.">
        <title>Effect of fungi and light on seed germination of three Opuntia species from semiarid lands of central Mexico.</title>
        <authorList>
            <person name="Delgado-Sanchez P."/>
            <person name="Jimenez-Bremont J.F."/>
            <person name="Guerrero-Gonzalez Mde L."/>
            <person name="Flores J."/>
        </authorList>
    </citation>
    <scope>NUCLEOTIDE SEQUENCE</scope>
    <source>
        <tissue evidence="1">Cladode</tissue>
    </source>
</reference>
<dbReference type="AlphaFoldDB" id="A0A7C8ZUE5"/>
<name>A0A7C8ZUE5_OPUST</name>
<protein>
    <submittedName>
        <fullName evidence="1">Uncharacterized protein</fullName>
    </submittedName>
</protein>
<sequence length="168" mass="18184">MLRVNRIIVTIPITKVIIPETRVLLNPSERLKLFFVGKQPLGTTISSSTGLIHILSMSLSTIDMKLLYWNAVCTSLQTLALREFDQKSSGSHPFVFVVSSSAIVFSSITGKGPLIAHLASPFRTIFIMSGSFQGPLSEFMQPPLSAHVHVPPKNSGSSLASMTSSSLL</sequence>